<dbReference type="KEGG" id="sdyn:Mal52_04340"/>
<dbReference type="EMBL" id="CP036276">
    <property type="protein sequence ID" value="QDU41979.1"/>
    <property type="molecule type" value="Genomic_DNA"/>
</dbReference>
<dbReference type="RefSeq" id="WP_197534604.1">
    <property type="nucleotide sequence ID" value="NZ_CP036276.1"/>
</dbReference>
<sequence>MSFNSMDMPIVNSKELLDAVQTGRAIAGHEIRERETILFRAIGKLSQAKADKIRGAV</sequence>
<dbReference type="AlphaFoldDB" id="A0A517ZHR3"/>
<evidence type="ECO:0000313" key="2">
    <source>
        <dbReference type="Proteomes" id="UP000319383"/>
    </source>
</evidence>
<dbReference type="Proteomes" id="UP000319383">
    <property type="component" value="Chromosome"/>
</dbReference>
<organism evidence="1 2">
    <name type="scientific">Symmachiella dynata</name>
    <dbReference type="NCBI Taxonomy" id="2527995"/>
    <lineage>
        <taxon>Bacteria</taxon>
        <taxon>Pseudomonadati</taxon>
        <taxon>Planctomycetota</taxon>
        <taxon>Planctomycetia</taxon>
        <taxon>Planctomycetales</taxon>
        <taxon>Planctomycetaceae</taxon>
        <taxon>Symmachiella</taxon>
    </lineage>
</organism>
<proteinExistence type="predicted"/>
<protein>
    <submittedName>
        <fullName evidence="1">Uncharacterized protein</fullName>
    </submittedName>
</protein>
<keyword evidence="2" id="KW-1185">Reference proteome</keyword>
<gene>
    <name evidence="1" type="ORF">Mal52_04340</name>
</gene>
<evidence type="ECO:0000313" key="1">
    <source>
        <dbReference type="EMBL" id="QDU41979.1"/>
    </source>
</evidence>
<accession>A0A517ZHR3</accession>
<name>A0A517ZHR3_9PLAN</name>
<reference evidence="1 2" key="1">
    <citation type="submission" date="2019-02" db="EMBL/GenBank/DDBJ databases">
        <title>Deep-cultivation of Planctomycetes and their phenomic and genomic characterization uncovers novel biology.</title>
        <authorList>
            <person name="Wiegand S."/>
            <person name="Jogler M."/>
            <person name="Boedeker C."/>
            <person name="Pinto D."/>
            <person name="Vollmers J."/>
            <person name="Rivas-Marin E."/>
            <person name="Kohn T."/>
            <person name="Peeters S.H."/>
            <person name="Heuer A."/>
            <person name="Rast P."/>
            <person name="Oberbeckmann S."/>
            <person name="Bunk B."/>
            <person name="Jeske O."/>
            <person name="Meyerdierks A."/>
            <person name="Storesund J.E."/>
            <person name="Kallscheuer N."/>
            <person name="Luecker S."/>
            <person name="Lage O.M."/>
            <person name="Pohl T."/>
            <person name="Merkel B.J."/>
            <person name="Hornburger P."/>
            <person name="Mueller R.-W."/>
            <person name="Bruemmer F."/>
            <person name="Labrenz M."/>
            <person name="Spormann A.M."/>
            <person name="Op den Camp H."/>
            <person name="Overmann J."/>
            <person name="Amann R."/>
            <person name="Jetten M.S.M."/>
            <person name="Mascher T."/>
            <person name="Medema M.H."/>
            <person name="Devos D.P."/>
            <person name="Kaster A.-K."/>
            <person name="Ovreas L."/>
            <person name="Rohde M."/>
            <person name="Galperin M.Y."/>
            <person name="Jogler C."/>
        </authorList>
    </citation>
    <scope>NUCLEOTIDE SEQUENCE [LARGE SCALE GENOMIC DNA]</scope>
    <source>
        <strain evidence="1 2">Mal52</strain>
    </source>
</reference>